<dbReference type="InterPro" id="IPR005140">
    <property type="entry name" value="eRF1_Pelota-like_N"/>
</dbReference>
<dbReference type="InterPro" id="IPR005141">
    <property type="entry name" value="eRF1_2"/>
</dbReference>
<dbReference type="AlphaFoldDB" id="A0A7S1Q539"/>
<dbReference type="SUPFAM" id="SSF159065">
    <property type="entry name" value="Dom34/Pelota N-terminal domain-like"/>
    <property type="match status" value="1"/>
</dbReference>
<keyword evidence="4 6" id="KW-0963">Cytoplasm</keyword>
<dbReference type="EMBL" id="HBGF01023635">
    <property type="protein sequence ID" value="CAD9117694.1"/>
    <property type="molecule type" value="Transcribed_RNA"/>
</dbReference>
<dbReference type="Pfam" id="PF03464">
    <property type="entry name" value="eRF1_2"/>
    <property type="match status" value="1"/>
</dbReference>
<dbReference type="Gene3D" id="2.30.30.870">
    <property type="entry name" value="Pelota, domain A"/>
    <property type="match status" value="1"/>
</dbReference>
<evidence type="ECO:0000256" key="2">
    <source>
        <dbReference type="ARBA" id="ARBA00004496"/>
    </source>
</evidence>
<dbReference type="GO" id="GO:0071025">
    <property type="term" value="P:RNA surveillance"/>
    <property type="evidence" value="ECO:0007669"/>
    <property type="project" value="InterPro"/>
</dbReference>
<proteinExistence type="inferred from homology"/>
<dbReference type="PANTHER" id="PTHR10853:SF0">
    <property type="entry name" value="PROTEIN PELOTA HOMOLOG"/>
    <property type="match status" value="1"/>
</dbReference>
<dbReference type="PANTHER" id="PTHR10853">
    <property type="entry name" value="PELOTA"/>
    <property type="match status" value="1"/>
</dbReference>
<dbReference type="InterPro" id="IPR029064">
    <property type="entry name" value="Ribosomal_eL30-like_sf"/>
</dbReference>
<dbReference type="InterPro" id="IPR038069">
    <property type="entry name" value="Pelota/DOM34_N"/>
</dbReference>
<dbReference type="GO" id="GO:0070651">
    <property type="term" value="P:nonfunctional rRNA decay"/>
    <property type="evidence" value="ECO:0007669"/>
    <property type="project" value="TreeGrafter"/>
</dbReference>
<dbReference type="SUPFAM" id="SSF55315">
    <property type="entry name" value="L30e-like"/>
    <property type="match status" value="1"/>
</dbReference>
<evidence type="ECO:0000256" key="4">
    <source>
        <dbReference type="ARBA" id="ARBA00022490"/>
    </source>
</evidence>
<keyword evidence="5 6" id="KW-0479">Metal-binding</keyword>
<evidence type="ECO:0000256" key="3">
    <source>
        <dbReference type="ARBA" id="ARBA00009504"/>
    </source>
</evidence>
<evidence type="ECO:0000256" key="6">
    <source>
        <dbReference type="RuleBase" id="RU362019"/>
    </source>
</evidence>
<dbReference type="GO" id="GO:0032790">
    <property type="term" value="P:ribosome disassembly"/>
    <property type="evidence" value="ECO:0007669"/>
    <property type="project" value="TreeGrafter"/>
</dbReference>
<comment type="subcellular location">
    <subcellularLocation>
        <location evidence="2 6">Cytoplasm</location>
    </subcellularLocation>
</comment>
<evidence type="ECO:0000256" key="5">
    <source>
        <dbReference type="ARBA" id="ARBA00022723"/>
    </source>
</evidence>
<feature type="domain" description="eRF1/Pelota-like N-terminal" evidence="7">
    <location>
        <begin position="1"/>
        <end position="132"/>
    </location>
</feature>
<dbReference type="SMART" id="SM01194">
    <property type="entry name" value="eRF1_1"/>
    <property type="match status" value="1"/>
</dbReference>
<dbReference type="NCBIfam" id="TIGR00111">
    <property type="entry name" value="pelota"/>
    <property type="match status" value="1"/>
</dbReference>
<dbReference type="Gene3D" id="3.30.420.60">
    <property type="entry name" value="eRF1 domain 2"/>
    <property type="match status" value="1"/>
</dbReference>
<dbReference type="InterPro" id="IPR042226">
    <property type="entry name" value="eFR1_2_sf"/>
</dbReference>
<evidence type="ECO:0000313" key="8">
    <source>
        <dbReference type="EMBL" id="CAD9117694.1"/>
    </source>
</evidence>
<accession>A0A7S1Q539</accession>
<dbReference type="InterPro" id="IPR058547">
    <property type="entry name" value="Pelota_N"/>
</dbReference>
<dbReference type="InterPro" id="IPR005142">
    <property type="entry name" value="eRF1_3"/>
</dbReference>
<organism evidence="8">
    <name type="scientific">Neobodo designis</name>
    <name type="common">Flagellated protozoan</name>
    <name type="synonym">Bodo designis</name>
    <dbReference type="NCBI Taxonomy" id="312471"/>
    <lineage>
        <taxon>Eukaryota</taxon>
        <taxon>Discoba</taxon>
        <taxon>Euglenozoa</taxon>
        <taxon>Kinetoplastea</taxon>
        <taxon>Metakinetoplastina</taxon>
        <taxon>Neobodonida</taxon>
        <taxon>Neobodo</taxon>
    </lineage>
</organism>
<dbReference type="Pfam" id="PF26356">
    <property type="entry name" value="Pelota_N"/>
    <property type="match status" value="1"/>
</dbReference>
<evidence type="ECO:0000256" key="1">
    <source>
        <dbReference type="ARBA" id="ARBA00001968"/>
    </source>
</evidence>
<comment type="function">
    <text evidence="6">Component of the Pelota-HBS1L complex, a complex that recognizes stalled ribosomes and triggers the No-Go Decay (NGD) pathway. In the Pelota-HBS1L complex, pelo recognizes ribosomes stalled at the 3' end of an mRNA and engages stalled ribosomes by destabilizing mRNA in the mRNA channel.</text>
</comment>
<dbReference type="InterPro" id="IPR004405">
    <property type="entry name" value="TF_pelota"/>
</dbReference>
<name>A0A7S1Q539_NEODS</name>
<dbReference type="GO" id="GO:0046872">
    <property type="term" value="F:metal ion binding"/>
    <property type="evidence" value="ECO:0007669"/>
    <property type="project" value="UniProtKB-KW"/>
</dbReference>
<gene>
    <name evidence="8" type="ORF">NDES1114_LOCUS15633</name>
</gene>
<dbReference type="GO" id="GO:0070481">
    <property type="term" value="P:nuclear-transcribed mRNA catabolic process, non-stop decay"/>
    <property type="evidence" value="ECO:0007669"/>
    <property type="project" value="InterPro"/>
</dbReference>
<sequence length="418" mass="45982">MRLKHFELQNDGAFVSATVVSVEGIWHLYNLIAVGDTIRTKTVRKVVRDSTSGAGATSQKKTFVLSLLVTSPPEYDAKGILRVSGKNQTQCEDVPLQAHHTCEIAYDPPQDFKLYKQEWSNLDAQRLKEACSEETRADVAAVLMQNGSAQVVFINGTVMTTRAKVDTAIGKKRKGSSAQRDESIAKFFQQVCDMVLTNIPADKMKVILFCSPGHVREEFINFLNAEAQRADANPALKAFMQERQKFCTVKTSSGLRHSLQEALLDPQVQQRMASARVASDIAVFNAFQAMMASEPDRAVYGPDVVFAAMGDNVIDTLLLSDELLRSPNPIERHLYTEMASDVAEFGGAVQVFSSVGVAAEQLRALTGVAAILRAEMPQYEEIEPSPDFVQSQAVADFLGRRKAEKMASTETYRTASSN</sequence>
<reference evidence="8" key="1">
    <citation type="submission" date="2021-01" db="EMBL/GenBank/DDBJ databases">
        <authorList>
            <person name="Corre E."/>
            <person name="Pelletier E."/>
            <person name="Niang G."/>
            <person name="Scheremetjew M."/>
            <person name="Finn R."/>
            <person name="Kale V."/>
            <person name="Holt S."/>
            <person name="Cochrane G."/>
            <person name="Meng A."/>
            <person name="Brown T."/>
            <person name="Cohen L."/>
        </authorList>
    </citation>
    <scope>NUCLEOTIDE SEQUENCE</scope>
    <source>
        <strain evidence="8">CCAP 1951/1</strain>
    </source>
</reference>
<dbReference type="Pfam" id="PF03465">
    <property type="entry name" value="eRF1_3"/>
    <property type="match status" value="1"/>
</dbReference>
<dbReference type="SUPFAM" id="SSF53137">
    <property type="entry name" value="Translational machinery components"/>
    <property type="match status" value="1"/>
</dbReference>
<comment type="similarity">
    <text evidence="3 6">Belongs to the eukaryotic release factor 1 family. Pelota subfamily.</text>
</comment>
<dbReference type="Gene3D" id="3.30.1330.30">
    <property type="match status" value="1"/>
</dbReference>
<protein>
    <recommendedName>
        <fullName evidence="6">Protein pelota homolog</fullName>
    </recommendedName>
</protein>
<dbReference type="GO" id="GO:0005737">
    <property type="term" value="C:cytoplasm"/>
    <property type="evidence" value="ECO:0007669"/>
    <property type="project" value="UniProtKB-SubCell"/>
</dbReference>
<comment type="cofactor">
    <cofactor evidence="1 6">
        <name>a divalent metal cation</name>
        <dbReference type="ChEBI" id="CHEBI:60240"/>
    </cofactor>
</comment>
<dbReference type="GO" id="GO:0070966">
    <property type="term" value="P:nuclear-transcribed mRNA catabolic process, no-go decay"/>
    <property type="evidence" value="ECO:0007669"/>
    <property type="project" value="InterPro"/>
</dbReference>
<evidence type="ECO:0000259" key="7">
    <source>
        <dbReference type="SMART" id="SM01194"/>
    </source>
</evidence>